<evidence type="ECO:0000313" key="4">
    <source>
        <dbReference type="EMBL" id="MBF5059531.1"/>
    </source>
</evidence>
<evidence type="ECO:0000256" key="1">
    <source>
        <dbReference type="ARBA" id="ARBA00001933"/>
    </source>
</evidence>
<comment type="cofactor">
    <cofactor evidence="1">
        <name>pyridoxal 5'-phosphate</name>
        <dbReference type="ChEBI" id="CHEBI:597326"/>
    </cofactor>
</comment>
<organism evidence="4 5">
    <name type="scientific">Candidatus Neptunichlamydia vexilliferae</name>
    <dbReference type="NCBI Taxonomy" id="1651774"/>
    <lineage>
        <taxon>Bacteria</taxon>
        <taxon>Pseudomonadati</taxon>
        <taxon>Chlamydiota</taxon>
        <taxon>Chlamydiia</taxon>
        <taxon>Parachlamydiales</taxon>
        <taxon>Simkaniaceae</taxon>
        <taxon>Candidatus Neptunichlamydia</taxon>
    </lineage>
</organism>
<dbReference type="InterPro" id="IPR050214">
    <property type="entry name" value="Cys_Synth/Cystath_Beta-Synth"/>
</dbReference>
<comment type="caution">
    <text evidence="4">The sequence shown here is derived from an EMBL/GenBank/DDBJ whole genome shotgun (WGS) entry which is preliminary data.</text>
</comment>
<evidence type="ECO:0000313" key="5">
    <source>
        <dbReference type="Proteomes" id="UP001194714"/>
    </source>
</evidence>
<feature type="domain" description="Tryptophan synthase beta chain-like PALP" evidence="3">
    <location>
        <begin position="62"/>
        <end position="311"/>
    </location>
</feature>
<dbReference type="Pfam" id="PF00291">
    <property type="entry name" value="PALP"/>
    <property type="match status" value="1"/>
</dbReference>
<proteinExistence type="predicted"/>
<dbReference type="Gene3D" id="3.40.50.1100">
    <property type="match status" value="2"/>
</dbReference>
<accession>A0ABS0AZH0</accession>
<evidence type="ECO:0000259" key="3">
    <source>
        <dbReference type="Pfam" id="PF00291"/>
    </source>
</evidence>
<reference evidence="4 5" key="1">
    <citation type="submission" date="2020-01" db="EMBL/GenBank/DDBJ databases">
        <title>Draft genome sequence of Cand. Neptunochlamydia vexilliferae K9.</title>
        <authorList>
            <person name="Schulz F."/>
            <person name="Koestlbacher S."/>
            <person name="Wascher F."/>
            <person name="Pizzetti I."/>
            <person name="Horn M."/>
        </authorList>
    </citation>
    <scope>NUCLEOTIDE SEQUENCE [LARGE SCALE GENOMIC DNA]</scope>
    <source>
        <strain evidence="4 5">K9</strain>
    </source>
</reference>
<dbReference type="EMBL" id="JAAEJV010000026">
    <property type="protein sequence ID" value="MBF5059531.1"/>
    <property type="molecule type" value="Genomic_DNA"/>
</dbReference>
<protein>
    <submittedName>
        <fullName evidence="4">Pyridoxal phosphate-dependent protein CysK2</fullName>
    </submittedName>
</protein>
<name>A0ABS0AZH0_9BACT</name>
<dbReference type="SUPFAM" id="SSF53686">
    <property type="entry name" value="Tryptophan synthase beta subunit-like PLP-dependent enzymes"/>
    <property type="match status" value="1"/>
</dbReference>
<dbReference type="InterPro" id="IPR036052">
    <property type="entry name" value="TrpB-like_PALP_sf"/>
</dbReference>
<dbReference type="PANTHER" id="PTHR10314">
    <property type="entry name" value="CYSTATHIONINE BETA-SYNTHASE"/>
    <property type="match status" value="1"/>
</dbReference>
<dbReference type="Proteomes" id="UP001194714">
    <property type="component" value="Unassembled WGS sequence"/>
</dbReference>
<keyword evidence="2" id="KW-0663">Pyridoxal phosphate</keyword>
<evidence type="ECO:0000256" key="2">
    <source>
        <dbReference type="ARBA" id="ARBA00022898"/>
    </source>
</evidence>
<keyword evidence="5" id="KW-1185">Reference proteome</keyword>
<sequence length="371" mass="41579">MNPQSQRDGKDRSPFSFFNRGRLMLIDKKGEALFSNYSSTLVSPKLIRLTPNLTVALFELMKLIPAKYTLLKALKEGKLNPDYPIIETSSGTYAQGLALVCRELDLPFIIISDPVIDPALQSRLVALGGKVQIIERSIDNLNIQTLRLQALRDYLFSHPQAFWPAQYDNPDNRHAYTPFADLLLENLRSPLTLIGAVGSGGSTCGTIERLREVNTDTRLIGVDTFGSVLFGLPAGKRKLRGLGNSLLPKNVIHSSFDEVHWVSAHCAYKALRELYSKTGLYCGPTTGAAFHVARWIANKNRDEEVVFIAPDSGHRYTHTVYSDRWIGEEGIDLNAPFPSPLHIDSLSEVGKEWAYFNWKRQPYEQVVNHHG</sequence>
<dbReference type="InterPro" id="IPR001926">
    <property type="entry name" value="TrpB-like_PALP"/>
</dbReference>
<gene>
    <name evidence="4" type="ORF">NEPTK9_001045</name>
</gene>